<dbReference type="InterPro" id="IPR007492">
    <property type="entry name" value="LytTR_DNA-bd_dom"/>
</dbReference>
<keyword evidence="2" id="KW-0238">DNA-binding</keyword>
<dbReference type="AlphaFoldDB" id="W0RP18"/>
<dbReference type="KEGG" id="gba:J421_5209"/>
<name>W0RP18_9BACT</name>
<proteinExistence type="predicted"/>
<dbReference type="InParanoid" id="W0RP18"/>
<keyword evidence="2" id="KW-0614">Plasmid</keyword>
<reference evidence="2 3" key="1">
    <citation type="journal article" date="2014" name="Genome Announc.">
        <title>Genome Sequence and Methylome of Soil Bacterium Gemmatirosa kalamazoonensis KBS708T, a Member of the Rarely Cultivated Gemmatimonadetes Phylum.</title>
        <authorList>
            <person name="Debruyn J.M."/>
            <person name="Radosevich M."/>
            <person name="Wommack K.E."/>
            <person name="Polson S.W."/>
            <person name="Hauser L.J."/>
            <person name="Fawaz M.N."/>
            <person name="Korlach J."/>
            <person name="Tsai Y.C."/>
        </authorList>
    </citation>
    <scope>NUCLEOTIDE SEQUENCE [LARGE SCALE GENOMIC DNA]</scope>
    <source>
        <strain evidence="2 3">KBS708</strain>
        <plasmid evidence="3">Plasmid 1</plasmid>
    </source>
</reference>
<protein>
    <submittedName>
        <fullName evidence="2">LytTr DNA-binding region</fullName>
    </submittedName>
</protein>
<dbReference type="Pfam" id="PF04397">
    <property type="entry name" value="LytTR"/>
    <property type="match status" value="1"/>
</dbReference>
<dbReference type="OrthoDB" id="5949075at2"/>
<feature type="domain" description="HTH LytTR-type" evidence="1">
    <location>
        <begin position="16"/>
        <end position="119"/>
    </location>
</feature>
<evidence type="ECO:0000259" key="1">
    <source>
        <dbReference type="PROSITE" id="PS50930"/>
    </source>
</evidence>
<dbReference type="RefSeq" id="WP_025414071.1">
    <property type="nucleotide sequence ID" value="NZ_CP007129.1"/>
</dbReference>
<gene>
    <name evidence="2" type="ORF">J421_5209</name>
</gene>
<dbReference type="Gene3D" id="2.40.50.1020">
    <property type="entry name" value="LytTr DNA-binding domain"/>
    <property type="match status" value="1"/>
</dbReference>
<evidence type="ECO:0000313" key="3">
    <source>
        <dbReference type="Proteomes" id="UP000019151"/>
    </source>
</evidence>
<dbReference type="PROSITE" id="PS50930">
    <property type="entry name" value="HTH_LYTTR"/>
    <property type="match status" value="1"/>
</dbReference>
<keyword evidence="3" id="KW-1185">Reference proteome</keyword>
<dbReference type="InterPro" id="IPR046947">
    <property type="entry name" value="LytR-like"/>
</dbReference>
<dbReference type="GO" id="GO:0000156">
    <property type="term" value="F:phosphorelay response regulator activity"/>
    <property type="evidence" value="ECO:0007669"/>
    <property type="project" value="InterPro"/>
</dbReference>
<dbReference type="Proteomes" id="UP000019151">
    <property type="component" value="Plasmid 1"/>
</dbReference>
<sequence>MSHDEPPTAPLPSDGFLVRERTGTITIPAEDIRLIEARGNYALLYTPSGKYMIRETMCALEERLAAAGFVRVHRSAIVNLAVVKAVVPRRSGDRMVVLRDGTRLRVGRQYSARLLQRTG</sequence>
<dbReference type="GO" id="GO:0003677">
    <property type="term" value="F:DNA binding"/>
    <property type="evidence" value="ECO:0007669"/>
    <property type="project" value="UniProtKB-KW"/>
</dbReference>
<organism evidence="2 3">
    <name type="scientific">Gemmatirosa kalamazoonensis</name>
    <dbReference type="NCBI Taxonomy" id="861299"/>
    <lineage>
        <taxon>Bacteria</taxon>
        <taxon>Pseudomonadati</taxon>
        <taxon>Gemmatimonadota</taxon>
        <taxon>Gemmatimonadia</taxon>
        <taxon>Gemmatimonadales</taxon>
        <taxon>Gemmatimonadaceae</taxon>
        <taxon>Gemmatirosa</taxon>
    </lineage>
</organism>
<evidence type="ECO:0000313" key="2">
    <source>
        <dbReference type="EMBL" id="AHG92744.1"/>
    </source>
</evidence>
<accession>W0RP18</accession>
<dbReference type="PANTHER" id="PTHR37299:SF1">
    <property type="entry name" value="STAGE 0 SPORULATION PROTEIN A HOMOLOG"/>
    <property type="match status" value="1"/>
</dbReference>
<dbReference type="EMBL" id="CP007129">
    <property type="protein sequence ID" value="AHG92744.1"/>
    <property type="molecule type" value="Genomic_DNA"/>
</dbReference>
<dbReference type="SMART" id="SM00850">
    <property type="entry name" value="LytTR"/>
    <property type="match status" value="1"/>
</dbReference>
<dbReference type="HOGENOM" id="CLU_2058000_0_0_0"/>
<dbReference type="PANTHER" id="PTHR37299">
    <property type="entry name" value="TRANSCRIPTIONAL REGULATOR-RELATED"/>
    <property type="match status" value="1"/>
</dbReference>
<geneLocation type="plasmid" evidence="2 3">
    <name>1</name>
</geneLocation>